<keyword evidence="1" id="KW-0472">Membrane</keyword>
<dbReference type="InterPro" id="IPR021840">
    <property type="entry name" value="DUF3433"/>
</dbReference>
<dbReference type="PANTHER" id="PTHR37544">
    <property type="entry name" value="SPRAY-RELATED"/>
    <property type="match status" value="1"/>
</dbReference>
<evidence type="ECO:0000256" key="1">
    <source>
        <dbReference type="SAM" id="Phobius"/>
    </source>
</evidence>
<dbReference type="PANTHER" id="PTHR37544:SF1">
    <property type="entry name" value="PHOSPHORIBOSYLAMINOIMIDAZOLE-SUCCINOCARBOXAMIDE SYNTHASE"/>
    <property type="match status" value="1"/>
</dbReference>
<accession>A0A6A6ZBS5</accession>
<sequence length="549" mass="60736">MPFRPAFKNTPTSDSDVQWKSITSTIWSTLNCDQVNDLVISAESVQLNGNNRSATGVQLEVKDPSGCGRKWSWSSLSSANPMSTLNPISSDGLFALWDKACSENTFVLVTGPLAIQASKNYKIEGGSKSTWGAISCRANYWSLLNGTYYTVRATGQTVPDMEDIPTVKKINVTVPPWDAKGRARSFSTPVQSSIVNSSLLYEISSPYEQKTFWGSQQNNTFKDYLPQVSSGAYLCADSPTFSRTWINDRACGMYIMASDIWSFLVAASDASAAIYIPEERWDMTSADIITTKAAWILTNFALLYTIVLRGQGRPTGLKHPASSIAGLAVVFRDTETRKLVEGIDALPSDKAEEKQREVIGKTTLLLRKWPGETGPAVAKPIEHDEEQSAIAVEPTPSLPTDSKAIAKLRYGGIWKIAAVGTVVLLATVALIFVTLWFLILSKKTEFIIWHQPSDNSSFSLSTKGILTQVHKVLFTSLPALAMTIISLWWANVDNYVRRTQPYKELDKGGIGSDTALLDYMHDWNLTVPYRALRKRHWKLGYVTLISLIM</sequence>
<gene>
    <name evidence="2" type="ORF">CC86DRAFT_413957</name>
</gene>
<dbReference type="Pfam" id="PF11915">
    <property type="entry name" value="DUF3433"/>
    <property type="match status" value="1"/>
</dbReference>
<dbReference type="Proteomes" id="UP000799424">
    <property type="component" value="Unassembled WGS sequence"/>
</dbReference>
<proteinExistence type="predicted"/>
<evidence type="ECO:0000313" key="3">
    <source>
        <dbReference type="Proteomes" id="UP000799424"/>
    </source>
</evidence>
<dbReference type="AlphaFoldDB" id="A0A6A6ZBS5"/>
<feature type="transmembrane region" description="Helical" evidence="1">
    <location>
        <begin position="416"/>
        <end position="439"/>
    </location>
</feature>
<feature type="transmembrane region" description="Helical" evidence="1">
    <location>
        <begin position="472"/>
        <end position="490"/>
    </location>
</feature>
<keyword evidence="1" id="KW-0812">Transmembrane</keyword>
<keyword evidence="3" id="KW-1185">Reference proteome</keyword>
<evidence type="ECO:0000313" key="2">
    <source>
        <dbReference type="EMBL" id="KAF2818446.1"/>
    </source>
</evidence>
<organism evidence="2 3">
    <name type="scientific">Ophiobolus disseminans</name>
    <dbReference type="NCBI Taxonomy" id="1469910"/>
    <lineage>
        <taxon>Eukaryota</taxon>
        <taxon>Fungi</taxon>
        <taxon>Dikarya</taxon>
        <taxon>Ascomycota</taxon>
        <taxon>Pezizomycotina</taxon>
        <taxon>Dothideomycetes</taxon>
        <taxon>Pleosporomycetidae</taxon>
        <taxon>Pleosporales</taxon>
        <taxon>Pleosporineae</taxon>
        <taxon>Phaeosphaeriaceae</taxon>
        <taxon>Ophiobolus</taxon>
    </lineage>
</organism>
<reference evidence="2" key="1">
    <citation type="journal article" date="2020" name="Stud. Mycol.">
        <title>101 Dothideomycetes genomes: a test case for predicting lifestyles and emergence of pathogens.</title>
        <authorList>
            <person name="Haridas S."/>
            <person name="Albert R."/>
            <person name="Binder M."/>
            <person name="Bloem J."/>
            <person name="Labutti K."/>
            <person name="Salamov A."/>
            <person name="Andreopoulos B."/>
            <person name="Baker S."/>
            <person name="Barry K."/>
            <person name="Bills G."/>
            <person name="Bluhm B."/>
            <person name="Cannon C."/>
            <person name="Castanera R."/>
            <person name="Culley D."/>
            <person name="Daum C."/>
            <person name="Ezra D."/>
            <person name="Gonzalez J."/>
            <person name="Henrissat B."/>
            <person name="Kuo A."/>
            <person name="Liang C."/>
            <person name="Lipzen A."/>
            <person name="Lutzoni F."/>
            <person name="Magnuson J."/>
            <person name="Mondo S."/>
            <person name="Nolan M."/>
            <person name="Ohm R."/>
            <person name="Pangilinan J."/>
            <person name="Park H.-J."/>
            <person name="Ramirez L."/>
            <person name="Alfaro M."/>
            <person name="Sun H."/>
            <person name="Tritt A."/>
            <person name="Yoshinaga Y."/>
            <person name="Zwiers L.-H."/>
            <person name="Turgeon B."/>
            <person name="Goodwin S."/>
            <person name="Spatafora J."/>
            <person name="Crous P."/>
            <person name="Grigoriev I."/>
        </authorList>
    </citation>
    <scope>NUCLEOTIDE SEQUENCE</scope>
    <source>
        <strain evidence="2">CBS 113818</strain>
    </source>
</reference>
<dbReference type="OrthoDB" id="5332281at2759"/>
<dbReference type="EMBL" id="MU006252">
    <property type="protein sequence ID" value="KAF2818446.1"/>
    <property type="molecule type" value="Genomic_DNA"/>
</dbReference>
<protein>
    <submittedName>
        <fullName evidence="2">Uncharacterized protein</fullName>
    </submittedName>
</protein>
<name>A0A6A6ZBS5_9PLEO</name>
<keyword evidence="1" id="KW-1133">Transmembrane helix</keyword>